<evidence type="ECO:0000256" key="8">
    <source>
        <dbReference type="SAM" id="MobiDB-lite"/>
    </source>
</evidence>
<keyword evidence="4" id="KW-0186">Copper</keyword>
<feature type="region of interest" description="Disordered" evidence="8">
    <location>
        <begin position="801"/>
        <end position="860"/>
    </location>
</feature>
<feature type="compositionally biased region" description="Polar residues" evidence="8">
    <location>
        <begin position="647"/>
        <end position="656"/>
    </location>
</feature>
<dbReference type="InterPro" id="IPR051763">
    <property type="entry name" value="Copper_Homeo_Regul"/>
</dbReference>
<dbReference type="EMBL" id="LLZZ01000015">
    <property type="protein sequence ID" value="KTB12764.1"/>
    <property type="molecule type" value="Genomic_DNA"/>
</dbReference>
<dbReference type="VEuPathDB" id="FungiDB:GVI51_L09295"/>
<dbReference type="GO" id="GO:0005634">
    <property type="term" value="C:nucleus"/>
    <property type="evidence" value="ECO:0007669"/>
    <property type="project" value="UniProtKB-SubCell"/>
</dbReference>
<keyword evidence="5" id="KW-0805">Transcription regulation</keyword>
<dbReference type="SMART" id="SM00412">
    <property type="entry name" value="Cu_FIST"/>
    <property type="match status" value="1"/>
</dbReference>
<feature type="compositionally biased region" description="Polar residues" evidence="8">
    <location>
        <begin position="400"/>
        <end position="426"/>
    </location>
</feature>
<feature type="region of interest" description="Disordered" evidence="8">
    <location>
        <begin position="345"/>
        <end position="437"/>
    </location>
</feature>
<sequence length="877" mass="97070">MVLINGVKYACERCIRGHRVTTCNHSDQPLMMIKPKGRPSTTCDYCKFLRKNKKTIPDESRCTCGRLEKKRLQKEAEEEARRKGLPLPVPEKKTRKKKEVSSMPPGIISPTSSGATRKKMISLEPRKAISSDHLHLHHSQTSPTMATNGKSLRRRNNTTSSSGLTKGLKEQNSFSSFSGHVGDVTSPASINELSVHPSNMSANKFYNFSNSLNENDESTNLTSNPFLDRIDSSTSLESSVFNRNIRPNNDSSSLLGRDFLDTIDTGVNNQQTAIHSAGVSGTSHSSTHTHPVPTGRVTKEYHHIPSMTSISSLHSTQSLEHNFNLPQSPPLSTVSFSLLSDTLSPPTHSGVFRKSNNMSHNNQPIRSLDWESGNQSDNNISPISNNNISQGDRNDYIPNGKNNHNYTASQPRKIQRSVSEQNSHENATIGLNPLYNSKKITPKTRTHVGEVIIPLDEYVPPDINGIGRVNGSESLTAQDWPLPIDEAPNGVEFNDVMNNRNSDRDNNMANDIQSHYSDNFSTTATEAEQAIMSDSDIITSNPKDLAYTGLLDMLSNGSSVSNMSKMNFFGHGNNKNDRFSVNLNSRDPNNKQNNSIAVSRYSNDYIDDKKVTTDNASTRSVEVLSLTPSFMDIPDRMESNKTEIAADSTNSYNQTRSDSDRRAEFQHFQEQQMLARQAQSQLYRKKNQTSTQDEPTQSFTSSSKFDGSDPDPILGIRKPSFEDNNMFSNASSHNALANPKSNSISFDASRESSDYKGVLGKQPSNLMHVREVNNIDDSLLPTFADIDRYSGGDAYMDVDSSLAGVSSREEDSTRANNNQDTGEDFDNKGRFNLTHHTSPTLGRDDNSPISSLQVVSPPSQLLSDEGFAELDNFMTSL</sequence>
<comment type="subcellular location">
    <subcellularLocation>
        <location evidence="1">Nucleus</location>
    </subcellularLocation>
</comment>
<evidence type="ECO:0000256" key="2">
    <source>
        <dbReference type="ARBA" id="ARBA00022723"/>
    </source>
</evidence>
<evidence type="ECO:0000256" key="6">
    <source>
        <dbReference type="ARBA" id="ARBA00023163"/>
    </source>
</evidence>
<protein>
    <submittedName>
        <fullName evidence="10">Transcriptional activator HAA1</fullName>
    </submittedName>
</protein>
<dbReference type="PROSITE" id="PS50073">
    <property type="entry name" value="COPPER_FIST_2"/>
    <property type="match status" value="1"/>
</dbReference>
<evidence type="ECO:0000256" key="5">
    <source>
        <dbReference type="ARBA" id="ARBA00023015"/>
    </source>
</evidence>
<dbReference type="GO" id="GO:0045944">
    <property type="term" value="P:positive regulation of transcription by RNA polymerase II"/>
    <property type="evidence" value="ECO:0007669"/>
    <property type="project" value="TreeGrafter"/>
</dbReference>
<feature type="region of interest" description="Disordered" evidence="8">
    <location>
        <begin position="131"/>
        <end position="171"/>
    </location>
</feature>
<dbReference type="FunFam" id="3.90.430.10:FF:000001">
    <property type="entry name" value="Copper fist DNA-binding protein"/>
    <property type="match status" value="1"/>
</dbReference>
<feature type="region of interest" description="Disordered" evidence="8">
    <location>
        <begin position="641"/>
        <end position="726"/>
    </location>
</feature>
<keyword evidence="3" id="KW-0862">Zinc</keyword>
<dbReference type="VEuPathDB" id="FungiDB:GWK60_L13343"/>
<feature type="compositionally biased region" description="Polar residues" evidence="8">
    <location>
        <begin position="354"/>
        <end position="365"/>
    </location>
</feature>
<dbReference type="GO" id="GO:0000978">
    <property type="term" value="F:RNA polymerase II cis-regulatory region sequence-specific DNA binding"/>
    <property type="evidence" value="ECO:0007669"/>
    <property type="project" value="TreeGrafter"/>
</dbReference>
<evidence type="ECO:0000256" key="1">
    <source>
        <dbReference type="ARBA" id="ARBA00004123"/>
    </source>
</evidence>
<name>A0A0W0CEW0_CANGB</name>
<feature type="region of interest" description="Disordered" evidence="8">
    <location>
        <begin position="73"/>
        <end position="117"/>
    </location>
</feature>
<evidence type="ECO:0000313" key="12">
    <source>
        <dbReference type="Proteomes" id="UP000054886"/>
    </source>
</evidence>
<organism evidence="10 12">
    <name type="scientific">Candida glabrata</name>
    <name type="common">Yeast</name>
    <name type="synonym">Torulopsis glabrata</name>
    <dbReference type="NCBI Taxonomy" id="5478"/>
    <lineage>
        <taxon>Eukaryota</taxon>
        <taxon>Fungi</taxon>
        <taxon>Dikarya</taxon>
        <taxon>Ascomycota</taxon>
        <taxon>Saccharomycotina</taxon>
        <taxon>Saccharomycetes</taxon>
        <taxon>Saccharomycetales</taxon>
        <taxon>Saccharomycetaceae</taxon>
        <taxon>Nakaseomyces</taxon>
    </lineage>
</organism>
<dbReference type="SUPFAM" id="SSF57879">
    <property type="entry name" value="Zinc domain conserved in yeast copper-regulated transcription factors"/>
    <property type="match status" value="1"/>
</dbReference>
<comment type="caution">
    <text evidence="10">The sequence shown here is derived from an EMBL/GenBank/DDBJ whole genome shotgun (WGS) entry which is preliminary data.</text>
</comment>
<dbReference type="PANTHER" id="PTHR28088">
    <property type="entry name" value="TRANSCRIPTIONAL ACTIVATOR HAA1-RELATED"/>
    <property type="match status" value="1"/>
</dbReference>
<proteinExistence type="predicted"/>
<dbReference type="PANTHER" id="PTHR28088:SF7">
    <property type="entry name" value="METAL-BINDING ACTIVATOR 1"/>
    <property type="match status" value="1"/>
</dbReference>
<dbReference type="InterPro" id="IPR001083">
    <property type="entry name" value="Cu_fist_DNA-bd_dom"/>
</dbReference>
<dbReference type="EMBL" id="LLZZ01000154">
    <property type="protein sequence ID" value="KTA98043.1"/>
    <property type="molecule type" value="Genomic_DNA"/>
</dbReference>
<keyword evidence="2" id="KW-0479">Metal-binding</keyword>
<dbReference type="AlphaFoldDB" id="A0A0W0CEW0"/>
<accession>A0A0W0CEW0</accession>
<feature type="compositionally biased region" description="Polar residues" evidence="8">
    <location>
        <begin position="139"/>
        <end position="150"/>
    </location>
</feature>
<feature type="compositionally biased region" description="Polar residues" evidence="8">
    <location>
        <begin position="847"/>
        <end position="860"/>
    </location>
</feature>
<dbReference type="PRINTS" id="PR00617">
    <property type="entry name" value="COPPERFIST"/>
</dbReference>
<feature type="domain" description="Copper-fist" evidence="9">
    <location>
        <begin position="1"/>
        <end position="40"/>
    </location>
</feature>
<dbReference type="PROSITE" id="PS01119">
    <property type="entry name" value="COPPER_FIST_1"/>
    <property type="match status" value="1"/>
</dbReference>
<feature type="compositionally biased region" description="Basic and acidic residues" evidence="8">
    <location>
        <begin position="73"/>
        <end position="82"/>
    </location>
</feature>
<evidence type="ECO:0000256" key="4">
    <source>
        <dbReference type="ARBA" id="ARBA00023008"/>
    </source>
</evidence>
<dbReference type="GO" id="GO:0005507">
    <property type="term" value="F:copper ion binding"/>
    <property type="evidence" value="ECO:0007669"/>
    <property type="project" value="InterPro"/>
</dbReference>
<dbReference type="GO" id="GO:0006879">
    <property type="term" value="P:intracellular iron ion homeostasis"/>
    <property type="evidence" value="ECO:0007669"/>
    <property type="project" value="TreeGrafter"/>
</dbReference>
<dbReference type="Gene3D" id="3.90.430.10">
    <property type="entry name" value="Copper fist DNA-binding domain"/>
    <property type="match status" value="1"/>
</dbReference>
<gene>
    <name evidence="10" type="ORF">AO440_005217</name>
    <name evidence="11" type="ORF">AO440_005788</name>
</gene>
<evidence type="ECO:0000313" key="10">
    <source>
        <dbReference type="EMBL" id="KTA98043.1"/>
    </source>
</evidence>
<keyword evidence="7" id="KW-0539">Nucleus</keyword>
<dbReference type="VEuPathDB" id="FungiDB:CAGL0L09339g"/>
<evidence type="ECO:0000256" key="3">
    <source>
        <dbReference type="ARBA" id="ARBA00022833"/>
    </source>
</evidence>
<feature type="compositionally biased region" description="Basic and acidic residues" evidence="8">
    <location>
        <begin position="657"/>
        <end position="667"/>
    </location>
</feature>
<dbReference type="SMART" id="SM01090">
    <property type="entry name" value="Copper-fist"/>
    <property type="match status" value="1"/>
</dbReference>
<dbReference type="GO" id="GO:0006878">
    <property type="term" value="P:intracellular copper ion homeostasis"/>
    <property type="evidence" value="ECO:0007669"/>
    <property type="project" value="TreeGrafter"/>
</dbReference>
<feature type="compositionally biased region" description="Low complexity" evidence="8">
    <location>
        <begin position="374"/>
        <end position="389"/>
    </location>
</feature>
<dbReference type="GO" id="GO:0000981">
    <property type="term" value="F:DNA-binding transcription factor activity, RNA polymerase II-specific"/>
    <property type="evidence" value="ECO:0007669"/>
    <property type="project" value="TreeGrafter"/>
</dbReference>
<evidence type="ECO:0000313" key="11">
    <source>
        <dbReference type="EMBL" id="KTB12764.1"/>
    </source>
</evidence>
<dbReference type="VEuPathDB" id="FungiDB:B1J91_L09339g"/>
<feature type="compositionally biased region" description="Polar residues" evidence="8">
    <location>
        <begin position="668"/>
        <end position="705"/>
    </location>
</feature>
<evidence type="ECO:0000256" key="7">
    <source>
        <dbReference type="ARBA" id="ARBA00023242"/>
    </source>
</evidence>
<keyword evidence="6" id="KW-0804">Transcription</keyword>
<dbReference type="Proteomes" id="UP000054886">
    <property type="component" value="Unassembled WGS sequence"/>
</dbReference>
<reference evidence="10 12" key="1">
    <citation type="submission" date="2015-10" db="EMBL/GenBank/DDBJ databases">
        <title>Draft genomes sequences of Candida glabrata isolates 1A, 1B, 2A, 2B, 3A and 3B.</title>
        <authorList>
            <person name="Haavelsrud O.E."/>
            <person name="Gaustad P."/>
        </authorList>
    </citation>
    <scope>NUCLEOTIDE SEQUENCE [LARGE SCALE GENOMIC DNA]</scope>
    <source>
        <strain evidence="10">910700640</strain>
    </source>
</reference>
<dbReference type="Pfam" id="PF00649">
    <property type="entry name" value="Copper-fist"/>
    <property type="match status" value="1"/>
</dbReference>
<dbReference type="InterPro" id="IPR036395">
    <property type="entry name" value="Cu_fist_DNA-bd_dom_sf"/>
</dbReference>
<evidence type="ECO:0000259" key="9">
    <source>
        <dbReference type="PROSITE" id="PS50073"/>
    </source>
</evidence>